<dbReference type="Gene3D" id="3.30.70.1620">
    <property type="match status" value="1"/>
</dbReference>
<dbReference type="PANTHER" id="PTHR43977">
    <property type="entry name" value="STRUCTURAL MAINTENANCE OF CHROMOSOMES PROTEIN 3"/>
    <property type="match status" value="1"/>
</dbReference>
<dbReference type="Gene3D" id="1.20.1060.20">
    <property type="match status" value="1"/>
</dbReference>
<dbReference type="AlphaFoldDB" id="A0A9D4Q8S4"/>
<gene>
    <name evidence="4" type="ORF">HPB52_023904</name>
</gene>
<reference evidence="4" key="1">
    <citation type="journal article" date="2020" name="Cell">
        <title>Large-Scale Comparative Analyses of Tick Genomes Elucidate Their Genetic Diversity and Vector Capacities.</title>
        <authorList>
            <consortium name="Tick Genome and Microbiome Consortium (TIGMIC)"/>
            <person name="Jia N."/>
            <person name="Wang J."/>
            <person name="Shi W."/>
            <person name="Du L."/>
            <person name="Sun Y."/>
            <person name="Zhan W."/>
            <person name="Jiang J.F."/>
            <person name="Wang Q."/>
            <person name="Zhang B."/>
            <person name="Ji P."/>
            <person name="Bell-Sakyi L."/>
            <person name="Cui X.M."/>
            <person name="Yuan T.T."/>
            <person name="Jiang B.G."/>
            <person name="Yang W.F."/>
            <person name="Lam T.T."/>
            <person name="Chang Q.C."/>
            <person name="Ding S.J."/>
            <person name="Wang X.J."/>
            <person name="Zhu J.G."/>
            <person name="Ruan X.D."/>
            <person name="Zhao L."/>
            <person name="Wei J.T."/>
            <person name="Ye R.Z."/>
            <person name="Que T.C."/>
            <person name="Du C.H."/>
            <person name="Zhou Y.H."/>
            <person name="Cheng J.X."/>
            <person name="Dai P.F."/>
            <person name="Guo W.B."/>
            <person name="Han X.H."/>
            <person name="Huang E.J."/>
            <person name="Li L.F."/>
            <person name="Wei W."/>
            <person name="Gao Y.C."/>
            <person name="Liu J.Z."/>
            <person name="Shao H.Z."/>
            <person name="Wang X."/>
            <person name="Wang C.C."/>
            <person name="Yang T.C."/>
            <person name="Huo Q.B."/>
            <person name="Li W."/>
            <person name="Chen H.Y."/>
            <person name="Chen S.E."/>
            <person name="Zhou L.G."/>
            <person name="Ni X.B."/>
            <person name="Tian J.H."/>
            <person name="Sheng Y."/>
            <person name="Liu T."/>
            <person name="Pan Y.S."/>
            <person name="Xia L.Y."/>
            <person name="Li J."/>
            <person name="Zhao F."/>
            <person name="Cao W.C."/>
        </authorList>
    </citation>
    <scope>NUCLEOTIDE SEQUENCE</scope>
    <source>
        <strain evidence="4">Rsan-2018</strain>
    </source>
</reference>
<dbReference type="EMBL" id="JABSTV010001248">
    <property type="protein sequence ID" value="KAH7970015.1"/>
    <property type="molecule type" value="Genomic_DNA"/>
</dbReference>
<comment type="caution">
    <text evidence="4">The sequence shown here is derived from an EMBL/GenBank/DDBJ whole genome shotgun (WGS) entry which is preliminary data.</text>
</comment>
<keyword evidence="5" id="KW-1185">Reference proteome</keyword>
<dbReference type="SUPFAM" id="SSF75553">
    <property type="entry name" value="Smc hinge domain"/>
    <property type="match status" value="1"/>
</dbReference>
<dbReference type="Pfam" id="PF06470">
    <property type="entry name" value="SMC_hinge"/>
    <property type="match status" value="1"/>
</dbReference>
<feature type="domain" description="SMC hinge" evidence="3">
    <location>
        <begin position="295"/>
        <end position="385"/>
    </location>
</feature>
<feature type="region of interest" description="Disordered" evidence="2">
    <location>
        <begin position="687"/>
        <end position="706"/>
    </location>
</feature>
<dbReference type="InterPro" id="IPR010935">
    <property type="entry name" value="SMC_hinge"/>
</dbReference>
<feature type="compositionally biased region" description="Acidic residues" evidence="2">
    <location>
        <begin position="690"/>
        <end position="701"/>
    </location>
</feature>
<organism evidence="4 5">
    <name type="scientific">Rhipicephalus sanguineus</name>
    <name type="common">Brown dog tick</name>
    <name type="synonym">Ixodes sanguineus</name>
    <dbReference type="NCBI Taxonomy" id="34632"/>
    <lineage>
        <taxon>Eukaryota</taxon>
        <taxon>Metazoa</taxon>
        <taxon>Ecdysozoa</taxon>
        <taxon>Arthropoda</taxon>
        <taxon>Chelicerata</taxon>
        <taxon>Arachnida</taxon>
        <taxon>Acari</taxon>
        <taxon>Parasitiformes</taxon>
        <taxon>Ixodida</taxon>
        <taxon>Ixodoidea</taxon>
        <taxon>Ixodidae</taxon>
        <taxon>Rhipicephalinae</taxon>
        <taxon>Rhipicephalus</taxon>
        <taxon>Rhipicephalus</taxon>
    </lineage>
</organism>
<dbReference type="VEuPathDB" id="VectorBase:RSAN_026020"/>
<keyword evidence="1" id="KW-0175">Coiled coil</keyword>
<feature type="coiled-coil region" evidence="1">
    <location>
        <begin position="546"/>
        <end position="609"/>
    </location>
</feature>
<reference evidence="4" key="2">
    <citation type="submission" date="2021-09" db="EMBL/GenBank/DDBJ databases">
        <authorList>
            <person name="Jia N."/>
            <person name="Wang J."/>
            <person name="Shi W."/>
            <person name="Du L."/>
            <person name="Sun Y."/>
            <person name="Zhan W."/>
            <person name="Jiang J."/>
            <person name="Wang Q."/>
            <person name="Zhang B."/>
            <person name="Ji P."/>
            <person name="Sakyi L.B."/>
            <person name="Cui X."/>
            <person name="Yuan T."/>
            <person name="Jiang B."/>
            <person name="Yang W."/>
            <person name="Lam T.T.-Y."/>
            <person name="Chang Q."/>
            <person name="Ding S."/>
            <person name="Wang X."/>
            <person name="Zhu J."/>
            <person name="Ruan X."/>
            <person name="Zhao L."/>
            <person name="Wei J."/>
            <person name="Que T."/>
            <person name="Du C."/>
            <person name="Cheng J."/>
            <person name="Dai P."/>
            <person name="Han X."/>
            <person name="Huang E."/>
            <person name="Gao Y."/>
            <person name="Liu J."/>
            <person name="Shao H."/>
            <person name="Ye R."/>
            <person name="Li L."/>
            <person name="Wei W."/>
            <person name="Wang X."/>
            <person name="Wang C."/>
            <person name="Huo Q."/>
            <person name="Li W."/>
            <person name="Guo W."/>
            <person name="Chen H."/>
            <person name="Chen S."/>
            <person name="Zhou L."/>
            <person name="Zhou L."/>
            <person name="Ni X."/>
            <person name="Tian J."/>
            <person name="Zhou Y."/>
            <person name="Sheng Y."/>
            <person name="Liu T."/>
            <person name="Pan Y."/>
            <person name="Xia L."/>
            <person name="Li J."/>
            <person name="Zhao F."/>
            <person name="Cao W."/>
        </authorList>
    </citation>
    <scope>NUCLEOTIDE SEQUENCE</scope>
    <source>
        <strain evidence="4">Rsan-2018</strain>
        <tissue evidence="4">Larvae</tissue>
    </source>
</reference>
<evidence type="ECO:0000313" key="4">
    <source>
        <dbReference type="EMBL" id="KAH7970015.1"/>
    </source>
</evidence>
<dbReference type="Proteomes" id="UP000821837">
    <property type="component" value="Unassembled WGS sequence"/>
</dbReference>
<evidence type="ECO:0000259" key="3">
    <source>
        <dbReference type="Pfam" id="PF06470"/>
    </source>
</evidence>
<evidence type="ECO:0000256" key="1">
    <source>
        <dbReference type="SAM" id="Coils"/>
    </source>
</evidence>
<evidence type="ECO:0000256" key="2">
    <source>
        <dbReference type="SAM" id="MobiDB-lite"/>
    </source>
</evidence>
<protein>
    <recommendedName>
        <fullName evidence="3">SMC hinge domain-containing protein</fullName>
    </recommendedName>
</protein>
<accession>A0A9D4Q8S4</accession>
<evidence type="ECO:0000313" key="5">
    <source>
        <dbReference type="Proteomes" id="UP000821837"/>
    </source>
</evidence>
<proteinExistence type="predicted"/>
<sequence>MYIETVVLEGFLSYQKKATLGPLSPGINIIAIETLITMQVESLSRTQRLGLLNSAPGAMAQTATVGMVLNNTSRRLPVQDILRMSALERLRMVQRFAGWDALTEMEHSSEECTNLGNSDRQHAIDIAKECQTKLQLDEQCMREAKEYRALELDVRTINGVLLEREATVLATKLEKIESSIEELEPQHNLAKQNYVHICDALEVMKLDLKGLKEHEQSRLYRLEDLKEELGRAEAGIVRENLQGKQLREEIVAIERSQHELALRLRTAEHAVQDMTVQLAGTVQALRKLERKEEDLETRLFTHLVQSCSAATTLLRKFYALKTRGYLGFQALDKTAVQDRLPEPSGRDVGRLLNMVECTNSDLAPLLPHWLGKWLLCSNLQVAQEASRRYKANCVTLEGDIVNAKGAMTGGYRDPKKNVFAVYQEFCRLSDVLQSAEAGLSNMQAVSRNLATEASKLLGKIQELQLNIMQNTNAMSSTESKLASLQSCLSQIEGSIKAKEKALRERQRLADSYADQRMSLLKEQSCGLTEHLTPGAEQQLCDDTRKIQALRSKLRAVTAEKMQLLHKKNDQESLLNNCLSPGLESLKKEKQTLEDKKATLDRELELSKTRLAAFDETTKALESQIAAGSAQDSCDVDMDGAEELMPVALRDTLRGVRFAVYVEVDTGASVCGALTDEDIIAQVAGAQPVAEEPEGEEDEDDEAPVRPSASAVMEALNVARLFFSFEEGEEDSLRRVRALEQRAAAVAFREKKQMVITDFFGQ</sequence>
<dbReference type="GO" id="GO:0051276">
    <property type="term" value="P:chromosome organization"/>
    <property type="evidence" value="ECO:0007669"/>
    <property type="project" value="InterPro"/>
</dbReference>
<dbReference type="InterPro" id="IPR036277">
    <property type="entry name" value="SMC_hinge_sf"/>
</dbReference>
<dbReference type="VEuPathDB" id="VectorBase:RSAN_048943"/>
<feature type="coiled-coil region" evidence="1">
    <location>
        <begin position="271"/>
        <end position="298"/>
    </location>
</feature>
<name>A0A9D4Q8S4_RHISA</name>
<dbReference type="GO" id="GO:0005524">
    <property type="term" value="F:ATP binding"/>
    <property type="evidence" value="ECO:0007669"/>
    <property type="project" value="InterPro"/>
</dbReference>
<dbReference type="GO" id="GO:0005694">
    <property type="term" value="C:chromosome"/>
    <property type="evidence" value="ECO:0007669"/>
    <property type="project" value="InterPro"/>
</dbReference>